<reference evidence="2 3" key="1">
    <citation type="journal article" date="2007" name="Appl. Environ. Microbiol.">
        <title>Isolation of key methanogens for global methane emission from rice paddy fields: a novel isolate affiliated with the clone cluster rice cluster I.</title>
        <authorList>
            <person name="Sakai S."/>
            <person name="Imachi H."/>
            <person name="Sekiguchi Y."/>
            <person name="Ohashi A."/>
            <person name="Harada H."/>
            <person name="Kamagata Y."/>
        </authorList>
    </citation>
    <scope>NUCLEOTIDE SEQUENCE [LARGE SCALE GENOMIC DNA]</scope>
    <source>
        <strain evidence="3">DSM 17711 / JCM 13418 / NBRC 101707 / SANAE</strain>
    </source>
</reference>
<feature type="transmembrane region" description="Helical" evidence="1">
    <location>
        <begin position="110"/>
        <end position="138"/>
    </location>
</feature>
<feature type="transmembrane region" description="Helical" evidence="1">
    <location>
        <begin position="191"/>
        <end position="214"/>
    </location>
</feature>
<feature type="transmembrane region" description="Helical" evidence="1">
    <location>
        <begin position="63"/>
        <end position="83"/>
    </location>
</feature>
<protein>
    <recommendedName>
        <fullName evidence="4">YhfC family intramembrane metalloprotease</fullName>
    </recommendedName>
</protein>
<sequence length="262" mass="28421">MISALNLLSGLGMMAVAIIAIFYWRRKKHTKAVYFAAGALFWVVAIAIKLIMDLTISTSLYKWLGGALPIDAAVLATGLYLGLRTGILENGAVYFGTLYTRLKNMSFDDAVAVGIGFGGIEALLLGALSLLNVIVFMLQPTLFMMLPASTQQQFELSFIPIPIIERLAVLFAHVFATVLTIYAVKLADLKWLLIAVVYKTLIDGPLPLFTHYLGYLGISMYYLVEAYLIVLAVIGLAGLYWFGKKYGGAAPAPEAGIADTGH</sequence>
<dbReference type="Proteomes" id="UP000001882">
    <property type="component" value="Chromosome"/>
</dbReference>
<evidence type="ECO:0008006" key="4">
    <source>
        <dbReference type="Google" id="ProtNLM"/>
    </source>
</evidence>
<evidence type="ECO:0000256" key="1">
    <source>
        <dbReference type="SAM" id="Phobius"/>
    </source>
</evidence>
<reference evidence="3" key="3">
    <citation type="journal article" date="2011" name="PLoS ONE">
        <title>Genome sequence of a mesophilic hydrogenotrophic methanogen Methanocella paludicola, the first cultivated representative of the order Methanocellales.</title>
        <authorList>
            <person name="Sakai S."/>
            <person name="Takaki Y."/>
            <person name="Shimamura S."/>
            <person name="Sekine M."/>
            <person name="Tajima T."/>
            <person name="Kosugi H."/>
            <person name="Ichikawa N."/>
            <person name="Tasumi E."/>
            <person name="Hiraki A.T."/>
            <person name="Shimizu A."/>
            <person name="Kato Y."/>
            <person name="Nishiko R."/>
            <person name="Mori K."/>
            <person name="Fujita N."/>
            <person name="Imachi H."/>
            <person name="Takai K."/>
        </authorList>
    </citation>
    <scope>NUCLEOTIDE SEQUENCE [LARGE SCALE GENOMIC DNA]</scope>
    <source>
        <strain evidence="3">DSM 17711 / JCM 13418 / NBRC 101707 / SANAE</strain>
    </source>
</reference>
<dbReference type="EMBL" id="AP011532">
    <property type="protein sequence ID" value="BAI62019.1"/>
    <property type="molecule type" value="Genomic_DNA"/>
</dbReference>
<keyword evidence="1" id="KW-1133">Transmembrane helix</keyword>
<organism evidence="2 3">
    <name type="scientific">Methanocella paludicola (strain DSM 17711 / JCM 13418 / NBRC 101707 / SANAE)</name>
    <dbReference type="NCBI Taxonomy" id="304371"/>
    <lineage>
        <taxon>Archaea</taxon>
        <taxon>Methanobacteriati</taxon>
        <taxon>Methanobacteriota</taxon>
        <taxon>Stenosarchaea group</taxon>
        <taxon>Methanomicrobia</taxon>
        <taxon>Methanocellales</taxon>
        <taxon>Methanocellaceae</taxon>
        <taxon>Methanocella</taxon>
    </lineage>
</organism>
<proteinExistence type="predicted"/>
<dbReference type="RefSeq" id="WP_012900693.1">
    <property type="nucleotide sequence ID" value="NC_013665.1"/>
</dbReference>
<keyword evidence="1" id="KW-0812">Transmembrane</keyword>
<feature type="transmembrane region" description="Helical" evidence="1">
    <location>
        <begin position="6"/>
        <end position="25"/>
    </location>
</feature>
<reference evidence="2 3" key="2">
    <citation type="journal article" date="2008" name="Int. J. Syst. Evol. Microbiol.">
        <title>Methanocella paludicola gen. nov., sp. nov., a methane-producing archaeon, the first isolate of the lineage 'Rice Cluster I', and proposal of the new archaeal order Methanocellales ord. nov.</title>
        <authorList>
            <person name="Sakai S."/>
            <person name="Imachi H."/>
            <person name="Hanada S."/>
            <person name="Ohashi A."/>
            <person name="Harada H."/>
            <person name="Kamagata Y."/>
        </authorList>
    </citation>
    <scope>NUCLEOTIDE SEQUENCE [LARGE SCALE GENOMIC DNA]</scope>
    <source>
        <strain evidence="3">DSM 17711 / JCM 13418 / NBRC 101707 / SANAE</strain>
    </source>
</reference>
<dbReference type="eggNOG" id="arCOG05757">
    <property type="taxonomic scope" value="Archaea"/>
</dbReference>
<feature type="transmembrane region" description="Helical" evidence="1">
    <location>
        <begin position="220"/>
        <end position="242"/>
    </location>
</feature>
<feature type="transmembrane region" description="Helical" evidence="1">
    <location>
        <begin position="158"/>
        <end position="184"/>
    </location>
</feature>
<dbReference type="GeneID" id="8681818"/>
<evidence type="ECO:0000313" key="2">
    <source>
        <dbReference type="EMBL" id="BAI62019.1"/>
    </source>
</evidence>
<dbReference type="InParanoid" id="D1YZZ7"/>
<evidence type="ECO:0000313" key="3">
    <source>
        <dbReference type="Proteomes" id="UP000001882"/>
    </source>
</evidence>
<accession>D1YZZ7</accession>
<gene>
    <name evidence="2" type="ordered locus">MCP_1947</name>
</gene>
<keyword evidence="3" id="KW-1185">Reference proteome</keyword>
<dbReference type="Pfam" id="PF10086">
    <property type="entry name" value="YhfC"/>
    <property type="match status" value="1"/>
</dbReference>
<dbReference type="OrthoDB" id="148085at2157"/>
<feature type="transmembrane region" description="Helical" evidence="1">
    <location>
        <begin position="32"/>
        <end position="51"/>
    </location>
</feature>
<dbReference type="KEGG" id="mpd:MCP_1947"/>
<dbReference type="InterPro" id="IPR011397">
    <property type="entry name" value="YhfC"/>
</dbReference>
<dbReference type="AlphaFoldDB" id="D1YZZ7"/>
<dbReference type="STRING" id="304371.MCP_1947"/>
<keyword evidence="1" id="KW-0472">Membrane</keyword>
<name>D1YZZ7_METPS</name>